<dbReference type="Proteomes" id="UP000434916">
    <property type="component" value="Unassembled WGS sequence"/>
</dbReference>
<comment type="caution">
    <text evidence="2">The sequence shown here is derived from an EMBL/GenBank/DDBJ whole genome shotgun (WGS) entry which is preliminary data.</text>
</comment>
<evidence type="ECO:0000313" key="4">
    <source>
        <dbReference type="Proteomes" id="UP000448908"/>
    </source>
</evidence>
<protein>
    <recommendedName>
        <fullName evidence="5">LamG domain-containing protein</fullName>
    </recommendedName>
</protein>
<dbReference type="EMBL" id="WNDA01000103">
    <property type="protein sequence ID" value="MTU71539.1"/>
    <property type="molecule type" value="Genomic_DNA"/>
</dbReference>
<name>A0AA44APX3_9BACT</name>
<sequence length="220" mass="25291">MKRRVMTGKDTESDFSNQWNAKYYFPLNGDSYECVNGVLGELKNNVQWKDDSIFTGNKSAYFINDSGIRIPTTGYVKKNAYSISLWAKKYNESVDRYGGIIVSRIKDGEGYGLEMRYKNIQNINDGINITTNKFNVWCHYVVTYDNNTMSVYENATLVKTINDPFYEGSHFYIGLDDIFFTSVTERSYNGLICEVSIFERILSRSEINQLYNGGKGLKLN</sequence>
<dbReference type="AlphaFoldDB" id="A0AA44APX3"/>
<evidence type="ECO:0008006" key="5">
    <source>
        <dbReference type="Google" id="ProtNLM"/>
    </source>
</evidence>
<dbReference type="GO" id="GO:0004553">
    <property type="term" value="F:hydrolase activity, hydrolyzing O-glycosyl compounds"/>
    <property type="evidence" value="ECO:0007669"/>
    <property type="project" value="UniProtKB-ARBA"/>
</dbReference>
<evidence type="ECO:0000313" key="1">
    <source>
        <dbReference type="EMBL" id="MTU40330.1"/>
    </source>
</evidence>
<reference evidence="3 4" key="1">
    <citation type="journal article" date="2019" name="Nat. Med.">
        <title>A library of human gut bacterial isolates paired with longitudinal multiomics data enables mechanistic microbiome research.</title>
        <authorList>
            <person name="Poyet M."/>
            <person name="Groussin M."/>
            <person name="Gibbons S.M."/>
            <person name="Avila-Pacheco J."/>
            <person name="Jiang X."/>
            <person name="Kearney S.M."/>
            <person name="Perrotta A.R."/>
            <person name="Berdy B."/>
            <person name="Zhao S."/>
            <person name="Lieberman T.D."/>
            <person name="Swanson P.K."/>
            <person name="Smith M."/>
            <person name="Roesemann S."/>
            <person name="Alexander J.E."/>
            <person name="Rich S.A."/>
            <person name="Livny J."/>
            <person name="Vlamakis H."/>
            <person name="Clish C."/>
            <person name="Bullock K."/>
            <person name="Deik A."/>
            <person name="Scott J."/>
            <person name="Pierce K.A."/>
            <person name="Xavier R.J."/>
            <person name="Alm E.J."/>
        </authorList>
    </citation>
    <scope>NUCLEOTIDE SEQUENCE [LARGE SCALE GENOMIC DNA]</scope>
    <source>
        <strain evidence="2 4">BIOML-A16</strain>
        <strain evidence="1 3">BIOML-A29</strain>
    </source>
</reference>
<dbReference type="InterPro" id="IPR013320">
    <property type="entry name" value="ConA-like_dom_sf"/>
</dbReference>
<evidence type="ECO:0000313" key="3">
    <source>
        <dbReference type="Proteomes" id="UP000434916"/>
    </source>
</evidence>
<proteinExistence type="predicted"/>
<organism evidence="2 4">
    <name type="scientific">Parabacteroides merdae</name>
    <dbReference type="NCBI Taxonomy" id="46503"/>
    <lineage>
        <taxon>Bacteria</taxon>
        <taxon>Pseudomonadati</taxon>
        <taxon>Bacteroidota</taxon>
        <taxon>Bacteroidia</taxon>
        <taxon>Bacteroidales</taxon>
        <taxon>Tannerellaceae</taxon>
        <taxon>Parabacteroides</taxon>
    </lineage>
</organism>
<dbReference type="SUPFAM" id="SSF49899">
    <property type="entry name" value="Concanavalin A-like lectins/glucanases"/>
    <property type="match status" value="1"/>
</dbReference>
<dbReference type="Proteomes" id="UP000448908">
    <property type="component" value="Unassembled WGS sequence"/>
</dbReference>
<dbReference type="RefSeq" id="WP_005643106.1">
    <property type="nucleotide sequence ID" value="NZ_JAQEXX010000005.1"/>
</dbReference>
<accession>A0AA44APX3</accession>
<dbReference type="GO" id="GO:0005975">
    <property type="term" value="P:carbohydrate metabolic process"/>
    <property type="evidence" value="ECO:0007669"/>
    <property type="project" value="UniProtKB-ARBA"/>
</dbReference>
<keyword evidence="3" id="KW-1185">Reference proteome</keyword>
<dbReference type="EMBL" id="WNCN01000016">
    <property type="protein sequence ID" value="MTU40330.1"/>
    <property type="molecule type" value="Genomic_DNA"/>
</dbReference>
<dbReference type="Pfam" id="PF13385">
    <property type="entry name" value="Laminin_G_3"/>
    <property type="match status" value="1"/>
</dbReference>
<evidence type="ECO:0000313" key="2">
    <source>
        <dbReference type="EMBL" id="MTU71539.1"/>
    </source>
</evidence>
<gene>
    <name evidence="1" type="ORF">GMD82_12865</name>
    <name evidence="2" type="ORF">GMD92_21495</name>
</gene>
<dbReference type="Gene3D" id="2.60.120.200">
    <property type="match status" value="1"/>
</dbReference>